<evidence type="ECO:0000313" key="2">
    <source>
        <dbReference type="EMBL" id="WKN38429.1"/>
    </source>
</evidence>
<evidence type="ECO:0008006" key="3">
    <source>
        <dbReference type="Google" id="ProtNLM"/>
    </source>
</evidence>
<sequence length="270" mass="29668">MKLIRVLFIILIVYLLAFGMARAQSESLAIPLSNPGQTGELRIQLVRGSITIRGYDGKEVLVQTTDEDEDEKEKDERASNGLRRIGSGGSLSMEAIEENNRVTVQSKSHGSSANFVIQIPRNFSVKAKTVNDGKLYIENVNGEIEASNVNDDVELKNVSGSAVVNTVNGDITVAFDKVTPDTPMSFTTLNGDIEVSFPPTIKMLTKMKTLNGEIYTDFDMDVKTMDNRQTSNEGGIYRVKIDKEISGQVNGGGPEVYFKSHNGDIIIRKK</sequence>
<reference evidence="2" key="1">
    <citation type="journal article" date="2023" name="Comput. Struct. Biotechnol. J.">
        <title>Discovery of a novel marine Bacteroidetes with a rich repertoire of carbohydrate-active enzymes.</title>
        <authorList>
            <person name="Chen B."/>
            <person name="Liu G."/>
            <person name="Chen Q."/>
            <person name="Wang H."/>
            <person name="Liu L."/>
            <person name="Tang K."/>
        </authorList>
    </citation>
    <scope>NUCLEOTIDE SEQUENCE</scope>
    <source>
        <strain evidence="2">TK19036</strain>
    </source>
</reference>
<feature type="region of interest" description="Disordered" evidence="1">
    <location>
        <begin position="64"/>
        <end position="88"/>
    </location>
</feature>
<gene>
    <name evidence="2" type="ORF">K4G66_06905</name>
</gene>
<accession>A0AA49GUE4</accession>
<reference evidence="2" key="2">
    <citation type="journal article" date="2024" name="Antonie Van Leeuwenhoek">
        <title>Roseihalotalea indica gen. nov., sp. nov., a halophilic Bacteroidetes from mesopelagic Southwest Indian Ocean with higher carbohydrate metabolic potential.</title>
        <authorList>
            <person name="Chen B."/>
            <person name="Zhang M."/>
            <person name="Lin D."/>
            <person name="Ye J."/>
            <person name="Tang K."/>
        </authorList>
    </citation>
    <scope>NUCLEOTIDE SEQUENCE</scope>
    <source>
        <strain evidence="2">TK19036</strain>
    </source>
</reference>
<name>A0AA49GUE4_9BACT</name>
<evidence type="ECO:0000256" key="1">
    <source>
        <dbReference type="SAM" id="MobiDB-lite"/>
    </source>
</evidence>
<proteinExistence type="predicted"/>
<protein>
    <recommendedName>
        <fullName evidence="3">Adhesin domain-containing protein</fullName>
    </recommendedName>
</protein>
<organism evidence="2">
    <name type="scientific">Roseihalotalea indica</name>
    <dbReference type="NCBI Taxonomy" id="2867963"/>
    <lineage>
        <taxon>Bacteria</taxon>
        <taxon>Pseudomonadati</taxon>
        <taxon>Bacteroidota</taxon>
        <taxon>Cytophagia</taxon>
        <taxon>Cytophagales</taxon>
        <taxon>Catalimonadaceae</taxon>
        <taxon>Roseihalotalea</taxon>
    </lineage>
</organism>
<dbReference type="EMBL" id="CP120682">
    <property type="protein sequence ID" value="WKN38429.1"/>
    <property type="molecule type" value="Genomic_DNA"/>
</dbReference>
<dbReference type="AlphaFoldDB" id="A0AA49GUE4"/>